<evidence type="ECO:0000256" key="3">
    <source>
        <dbReference type="ARBA" id="ARBA00022946"/>
    </source>
</evidence>
<evidence type="ECO:0000256" key="7">
    <source>
        <dbReference type="ARBA" id="ARBA00035192"/>
    </source>
</evidence>
<dbReference type="Pfam" id="PF09812">
    <property type="entry name" value="MRP-L28"/>
    <property type="match status" value="1"/>
</dbReference>
<sequence>MFPQSLRAKKSISQPMVNFVRGKRTKSKGSLSPVAQRVVTQLSVMSASRKQPKLLKLSREDLIKHQMIQKCWSMHQEQLRTKRNDQLRNQYKSAHNAMDLLKQIDSELYAAANESEAGKRFPTELRIPTNYPPKKIWYYEYKKKE</sequence>
<dbReference type="GO" id="GO:1990904">
    <property type="term" value="C:ribonucleoprotein complex"/>
    <property type="evidence" value="ECO:0007669"/>
    <property type="project" value="UniProtKB-KW"/>
</dbReference>
<dbReference type="OrthoDB" id="2098203at2759"/>
<dbReference type="GO" id="GO:0005739">
    <property type="term" value="C:mitochondrion"/>
    <property type="evidence" value="ECO:0007669"/>
    <property type="project" value="UniProtKB-SubCell"/>
</dbReference>
<evidence type="ECO:0000256" key="2">
    <source>
        <dbReference type="ARBA" id="ARBA00009360"/>
    </source>
</evidence>
<evidence type="ECO:0000256" key="5">
    <source>
        <dbReference type="ARBA" id="ARBA00023128"/>
    </source>
</evidence>
<keyword evidence="9" id="KW-1185">Reference proteome</keyword>
<dbReference type="GO" id="GO:0005840">
    <property type="term" value="C:ribosome"/>
    <property type="evidence" value="ECO:0007669"/>
    <property type="project" value="UniProtKB-KW"/>
</dbReference>
<comment type="subcellular location">
    <subcellularLocation>
        <location evidence="1">Mitochondrion</location>
    </subcellularLocation>
</comment>
<evidence type="ECO:0000256" key="6">
    <source>
        <dbReference type="ARBA" id="ARBA00023274"/>
    </source>
</evidence>
<accession>A0A1G4MFZ9</accession>
<evidence type="ECO:0000313" key="9">
    <source>
        <dbReference type="Proteomes" id="UP000190831"/>
    </source>
</evidence>
<keyword evidence="5" id="KW-0496">Mitochondrion</keyword>
<name>A0A1G4MFZ9_LACFM</name>
<dbReference type="InterPro" id="IPR019192">
    <property type="entry name" value="Ribosomal_mL40"/>
</dbReference>
<dbReference type="AlphaFoldDB" id="A0A1G4MFZ9"/>
<dbReference type="GO" id="GO:0032543">
    <property type="term" value="P:mitochondrial translation"/>
    <property type="evidence" value="ECO:0007669"/>
    <property type="project" value="InterPro"/>
</dbReference>
<protein>
    <recommendedName>
        <fullName evidence="7">Large ribosomal subunit protein mL40</fullName>
    </recommendedName>
</protein>
<dbReference type="OMA" id="DYAYKAP"/>
<proteinExistence type="inferred from homology"/>
<dbReference type="STRING" id="4955.A0A1G4MFZ9"/>
<evidence type="ECO:0000313" key="8">
    <source>
        <dbReference type="EMBL" id="SCW02760.1"/>
    </source>
</evidence>
<dbReference type="Proteomes" id="UP000190831">
    <property type="component" value="Chromosome F"/>
</dbReference>
<keyword evidence="3" id="KW-0809">Transit peptide</keyword>
<keyword evidence="4" id="KW-0689">Ribosomal protein</keyword>
<dbReference type="EMBL" id="LT598490">
    <property type="protein sequence ID" value="SCW02760.1"/>
    <property type="molecule type" value="Genomic_DNA"/>
</dbReference>
<dbReference type="InterPro" id="IPR042831">
    <property type="entry name" value="Ribosomal_mL40_fung"/>
</dbReference>
<comment type="similarity">
    <text evidence="2">Belongs to the mitochondrion-specific ribosomal protein mL40 family.</text>
</comment>
<gene>
    <name evidence="8" type="ORF">LAFE_0F13674G</name>
</gene>
<dbReference type="GO" id="GO:0003735">
    <property type="term" value="F:structural constituent of ribosome"/>
    <property type="evidence" value="ECO:0007669"/>
    <property type="project" value="InterPro"/>
</dbReference>
<dbReference type="FunFam" id="6.10.250.3440:FF:000001">
    <property type="entry name" value="Mitochondrial ribosomal protein L40"/>
    <property type="match status" value="1"/>
</dbReference>
<reference evidence="9" key="1">
    <citation type="submission" date="2016-03" db="EMBL/GenBank/DDBJ databases">
        <authorList>
            <person name="Devillers H."/>
        </authorList>
    </citation>
    <scope>NUCLEOTIDE SEQUENCE [LARGE SCALE GENOMIC DNA]</scope>
</reference>
<evidence type="ECO:0000256" key="4">
    <source>
        <dbReference type="ARBA" id="ARBA00022980"/>
    </source>
</evidence>
<organism evidence="8 9">
    <name type="scientific">Lachancea fermentati</name>
    <name type="common">Zygosaccharomyces fermentati</name>
    <dbReference type="NCBI Taxonomy" id="4955"/>
    <lineage>
        <taxon>Eukaryota</taxon>
        <taxon>Fungi</taxon>
        <taxon>Dikarya</taxon>
        <taxon>Ascomycota</taxon>
        <taxon>Saccharomycotina</taxon>
        <taxon>Saccharomycetes</taxon>
        <taxon>Saccharomycetales</taxon>
        <taxon>Saccharomycetaceae</taxon>
        <taxon>Lachancea</taxon>
    </lineage>
</organism>
<evidence type="ECO:0000256" key="1">
    <source>
        <dbReference type="ARBA" id="ARBA00004173"/>
    </source>
</evidence>
<dbReference type="PANTHER" id="PTHR39150">
    <property type="entry name" value="54S RIBOSOMAL PROTEIN L28, MITOCHONDRIAL"/>
    <property type="match status" value="1"/>
</dbReference>
<dbReference type="PANTHER" id="PTHR39150:SF1">
    <property type="entry name" value="LARGE RIBOSOMAL SUBUNIT PROTEIN ML40"/>
    <property type="match status" value="1"/>
</dbReference>
<dbReference type="Gene3D" id="6.10.250.3440">
    <property type="match status" value="1"/>
</dbReference>
<keyword evidence="6" id="KW-0687">Ribonucleoprotein</keyword>